<dbReference type="AlphaFoldDB" id="A0A7L9U9A1"/>
<feature type="transmembrane region" description="Helical" evidence="1">
    <location>
        <begin position="249"/>
        <end position="268"/>
    </location>
</feature>
<evidence type="ECO:0000313" key="4">
    <source>
        <dbReference type="Proteomes" id="UP000593875"/>
    </source>
</evidence>
<dbReference type="InterPro" id="IPR026443">
    <property type="entry name" value="Rhombo_lipo"/>
</dbReference>
<keyword evidence="1" id="KW-0472">Membrane</keyword>
<proteinExistence type="predicted"/>
<dbReference type="KEGG" id="mlir:LPB04_10450"/>
<name>A0A7L9U9A1_9BURK</name>
<dbReference type="PROSITE" id="PS51257">
    <property type="entry name" value="PROKAR_LIPOPROTEIN"/>
    <property type="match status" value="1"/>
</dbReference>
<gene>
    <name evidence="3" type="primary">rhlP</name>
    <name evidence="3" type="ORF">LPB04_10450</name>
</gene>
<evidence type="ECO:0000256" key="2">
    <source>
        <dbReference type="SAM" id="SignalP"/>
    </source>
</evidence>
<feature type="chain" id="PRO_5032906314" evidence="2">
    <location>
        <begin position="21"/>
        <end position="274"/>
    </location>
</feature>
<protein>
    <submittedName>
        <fullName evidence="3">Rhombotarget lipoprotein</fullName>
    </submittedName>
</protein>
<keyword evidence="2" id="KW-0732">Signal</keyword>
<evidence type="ECO:0000256" key="1">
    <source>
        <dbReference type="SAM" id="Phobius"/>
    </source>
</evidence>
<feature type="signal peptide" evidence="2">
    <location>
        <begin position="1"/>
        <end position="20"/>
    </location>
</feature>
<dbReference type="EMBL" id="CP062941">
    <property type="protein sequence ID" value="QOL51631.1"/>
    <property type="molecule type" value="Genomic_DNA"/>
</dbReference>
<dbReference type="NCBIfam" id="TIGR04179">
    <property type="entry name" value="rhombo_lipo"/>
    <property type="match status" value="1"/>
</dbReference>
<organism evidence="3 4">
    <name type="scientific">Massilia litorea</name>
    <dbReference type="NCBI Taxonomy" id="2769491"/>
    <lineage>
        <taxon>Bacteria</taxon>
        <taxon>Pseudomonadati</taxon>
        <taxon>Pseudomonadota</taxon>
        <taxon>Betaproteobacteria</taxon>
        <taxon>Burkholderiales</taxon>
        <taxon>Oxalobacteraceae</taxon>
        <taxon>Telluria group</taxon>
        <taxon>Massilia</taxon>
    </lineage>
</organism>
<keyword evidence="4" id="KW-1185">Reference proteome</keyword>
<accession>A0A7L9U9A1</accession>
<sequence length="274" mass="29698">MRLFRTLLLIFLAAAIGGCASTSLRSTRQAGSLVDFLYPKATAAPEMTPTVTELRPPVRVGIAFVPGSGRNTAVSEAERMQLLERVKAAFSAHAYIGKIELIPTSYLRPGGAFDNLDQVARMFDVEVVALLSYDQVRFNDTNAAAVLYWTVVGAYLIQGDRYDVQTLLDAAVFDVKSRKLLFRAPGTSQVKGSATWAGFTEQARAAQSQGYAQAVEQLIPQLQGELGRFRERVKSDPQFKVANKAGYKGGGSAGWLAALGALGLLWLGHARRRA</sequence>
<dbReference type="Proteomes" id="UP000593875">
    <property type="component" value="Chromosome"/>
</dbReference>
<evidence type="ECO:0000313" key="3">
    <source>
        <dbReference type="EMBL" id="QOL51631.1"/>
    </source>
</evidence>
<keyword evidence="1" id="KW-1133">Transmembrane helix</keyword>
<reference evidence="3 4" key="1">
    <citation type="submission" date="2020-10" db="EMBL/GenBank/DDBJ databases">
        <title>Genome sequencing of Massilia sp. LPB0304.</title>
        <authorList>
            <person name="Kim J."/>
        </authorList>
    </citation>
    <scope>NUCLEOTIDE SEQUENCE [LARGE SCALE GENOMIC DNA]</scope>
    <source>
        <strain evidence="3 4">LPB0304</strain>
    </source>
</reference>
<keyword evidence="3" id="KW-0449">Lipoprotein</keyword>
<keyword evidence="1" id="KW-0812">Transmembrane</keyword>